<organism evidence="1 2">
    <name type="scientific">Pedobacter africanus</name>
    <dbReference type="NCBI Taxonomy" id="151894"/>
    <lineage>
        <taxon>Bacteria</taxon>
        <taxon>Pseudomonadati</taxon>
        <taxon>Bacteroidota</taxon>
        <taxon>Sphingobacteriia</taxon>
        <taxon>Sphingobacteriales</taxon>
        <taxon>Sphingobacteriaceae</taxon>
        <taxon>Pedobacter</taxon>
    </lineage>
</organism>
<evidence type="ECO:0000313" key="2">
    <source>
        <dbReference type="Proteomes" id="UP001246858"/>
    </source>
</evidence>
<evidence type="ECO:0000313" key="1">
    <source>
        <dbReference type="EMBL" id="MDR6782745.1"/>
    </source>
</evidence>
<comment type="caution">
    <text evidence="1">The sequence shown here is derived from an EMBL/GenBank/DDBJ whole genome shotgun (WGS) entry which is preliminary data.</text>
</comment>
<proteinExistence type="predicted"/>
<gene>
    <name evidence="1" type="ORF">J2X78_001297</name>
</gene>
<keyword evidence="2" id="KW-1185">Reference proteome</keyword>
<accession>A0ACC6KUC6</accession>
<name>A0ACC6KUC6_9SPHI</name>
<sequence>MTNIGRVLILAIGVNKDKISFALYSFTNVTIVSVT</sequence>
<dbReference type="Proteomes" id="UP001246858">
    <property type="component" value="Unassembled WGS sequence"/>
</dbReference>
<dbReference type="EMBL" id="JAVDTF010000001">
    <property type="protein sequence ID" value="MDR6782745.1"/>
    <property type="molecule type" value="Genomic_DNA"/>
</dbReference>
<reference evidence="1" key="1">
    <citation type="submission" date="2023-07" db="EMBL/GenBank/DDBJ databases">
        <title>Sorghum-associated microbial communities from plants grown in Nebraska, USA.</title>
        <authorList>
            <person name="Schachtman D."/>
        </authorList>
    </citation>
    <scope>NUCLEOTIDE SEQUENCE</scope>
    <source>
        <strain evidence="1">2697</strain>
    </source>
</reference>
<protein>
    <submittedName>
        <fullName evidence="1">Uncharacterized protein</fullName>
    </submittedName>
</protein>